<dbReference type="EC" id="1.11.1.24" evidence="2"/>
<dbReference type="Proteomes" id="UP000256970">
    <property type="component" value="Unassembled WGS sequence"/>
</dbReference>
<dbReference type="SUPFAM" id="SSF52833">
    <property type="entry name" value="Thioredoxin-like"/>
    <property type="match status" value="2"/>
</dbReference>
<keyword evidence="3" id="KW-0575">Peroxidase</keyword>
<keyword evidence="6" id="KW-1015">Disulfide bond</keyword>
<evidence type="ECO:0000256" key="10">
    <source>
        <dbReference type="SAM" id="MobiDB-lite"/>
    </source>
</evidence>
<evidence type="ECO:0000256" key="9">
    <source>
        <dbReference type="ARBA" id="ARBA00049091"/>
    </source>
</evidence>
<comment type="catalytic activity">
    <reaction evidence="9">
        <text>a hydroperoxide + [thioredoxin]-dithiol = an alcohol + [thioredoxin]-disulfide + H2O</text>
        <dbReference type="Rhea" id="RHEA:62620"/>
        <dbReference type="Rhea" id="RHEA-COMP:10698"/>
        <dbReference type="Rhea" id="RHEA-COMP:10700"/>
        <dbReference type="ChEBI" id="CHEBI:15377"/>
        <dbReference type="ChEBI" id="CHEBI:29950"/>
        <dbReference type="ChEBI" id="CHEBI:30879"/>
        <dbReference type="ChEBI" id="CHEBI:35924"/>
        <dbReference type="ChEBI" id="CHEBI:50058"/>
        <dbReference type="EC" id="1.11.1.24"/>
    </reaction>
</comment>
<dbReference type="GO" id="GO:0033554">
    <property type="term" value="P:cellular response to stress"/>
    <property type="evidence" value="ECO:0007669"/>
    <property type="project" value="TreeGrafter"/>
</dbReference>
<dbReference type="Pfam" id="PF00085">
    <property type="entry name" value="Thioredoxin"/>
    <property type="match status" value="1"/>
</dbReference>
<evidence type="ECO:0000259" key="11">
    <source>
        <dbReference type="PROSITE" id="PS51352"/>
    </source>
</evidence>
<comment type="function">
    <text evidence="8">Thiol-specific peroxidase that catalyzes the reduction of hydrogen peroxide and organic hydroperoxides to water and alcohols, respectively. Plays a role in cell protection against oxidative stress by detoxifying peroxides. May be an antioxidant enzyme particularly in the developing shoot and photosynthesizing leaf.</text>
</comment>
<dbReference type="GO" id="GO:0005829">
    <property type="term" value="C:cytosol"/>
    <property type="evidence" value="ECO:0007669"/>
    <property type="project" value="TreeGrafter"/>
</dbReference>
<dbReference type="GO" id="GO:0042744">
    <property type="term" value="P:hydrogen peroxide catabolic process"/>
    <property type="evidence" value="ECO:0007669"/>
    <property type="project" value="TreeGrafter"/>
</dbReference>
<sequence>MARRLALLSARLGARQLFGSPALGAAERAFVVAGSQTARSLLSSSPSQLWQQGTPSRGFASEGESAAGYEEWDQISYPPPRAFVGQMAPDFEAPAVIDGEIRNISLSDYRGKYVVLFWYPKDFTFVCPTEIIAFSDRFKEFDAIDCQVIAASTDTEECHLAWIKTPRNRGGLGYTQIPIVADTTKAIAARYGVLLEKAGIALRGLFIINPEGVIQQITINDLPIGRSVDETLRLVQAIQFHAKYGEVCPANWKPGDKTIIADPERSLDYFEKAHKEAAAEEEFGANLTPINNKRDFEALINGPKPVVVDFMAPWCGKCRMIAPFVDELAEKHPNMVFAKFDTSMEQLEPLSAELNVKALPVFRFYKGGKEVVEQVVGYKKKPLEQAVQHLAAA</sequence>
<proteinExistence type="inferred from homology"/>
<dbReference type="PANTHER" id="PTHR10681:SF171">
    <property type="entry name" value="PEROXIREDOXIN 4"/>
    <property type="match status" value="1"/>
</dbReference>
<dbReference type="Gene3D" id="3.40.30.10">
    <property type="entry name" value="Glutaredoxin"/>
    <property type="match status" value="2"/>
</dbReference>
<dbReference type="InterPro" id="IPR036249">
    <property type="entry name" value="Thioredoxin-like_sf"/>
</dbReference>
<dbReference type="GO" id="GO:0006979">
    <property type="term" value="P:response to oxidative stress"/>
    <property type="evidence" value="ECO:0007669"/>
    <property type="project" value="TreeGrafter"/>
</dbReference>
<feature type="region of interest" description="Disordered" evidence="10">
    <location>
        <begin position="44"/>
        <end position="63"/>
    </location>
</feature>
<keyword evidence="7" id="KW-0676">Redox-active center</keyword>
<reference evidence="12 13" key="1">
    <citation type="submission" date="2016-10" db="EMBL/GenBank/DDBJ databases">
        <authorList>
            <person name="Cai Z."/>
        </authorList>
    </citation>
    <scope>NUCLEOTIDE SEQUENCE [LARGE SCALE GENOMIC DNA]</scope>
</reference>
<gene>
    <name evidence="12" type="ORF">BQ4739_LOCUS9930</name>
</gene>
<evidence type="ECO:0000256" key="2">
    <source>
        <dbReference type="ARBA" id="ARBA00013017"/>
    </source>
</evidence>
<feature type="domain" description="Thioredoxin" evidence="11">
    <location>
        <begin position="274"/>
        <end position="393"/>
    </location>
</feature>
<dbReference type="InterPro" id="IPR013766">
    <property type="entry name" value="Thioredoxin_domain"/>
</dbReference>
<keyword evidence="5" id="KW-0560">Oxidoreductase</keyword>
<dbReference type="InterPro" id="IPR019479">
    <property type="entry name" value="Peroxiredoxin_C"/>
</dbReference>
<evidence type="ECO:0000256" key="6">
    <source>
        <dbReference type="ARBA" id="ARBA00023157"/>
    </source>
</evidence>
<protein>
    <recommendedName>
        <fullName evidence="2">thioredoxin-dependent peroxiredoxin</fullName>
        <ecNumber evidence="2">1.11.1.24</ecNumber>
    </recommendedName>
</protein>
<dbReference type="InterPro" id="IPR050217">
    <property type="entry name" value="Peroxiredoxin"/>
</dbReference>
<dbReference type="GO" id="GO:0008379">
    <property type="term" value="F:thioredoxin peroxidase activity"/>
    <property type="evidence" value="ECO:0007669"/>
    <property type="project" value="TreeGrafter"/>
</dbReference>
<dbReference type="Pfam" id="PF10417">
    <property type="entry name" value="1-cysPrx_C"/>
    <property type="match status" value="1"/>
</dbReference>
<keyword evidence="13" id="KW-1185">Reference proteome</keyword>
<accession>A0A383VZ00</accession>
<dbReference type="InterPro" id="IPR000866">
    <property type="entry name" value="AhpC/TSA"/>
</dbReference>
<comment type="similarity">
    <text evidence="1">Belongs to the peroxiredoxin family. AhpC/Prx1 subfamily.</text>
</comment>
<feature type="domain" description="Thioredoxin" evidence="11">
    <location>
        <begin position="82"/>
        <end position="240"/>
    </location>
</feature>
<evidence type="ECO:0000256" key="5">
    <source>
        <dbReference type="ARBA" id="ARBA00023002"/>
    </source>
</evidence>
<evidence type="ECO:0000313" key="13">
    <source>
        <dbReference type="Proteomes" id="UP000256970"/>
    </source>
</evidence>
<evidence type="ECO:0000256" key="1">
    <source>
        <dbReference type="ARBA" id="ARBA00009796"/>
    </source>
</evidence>
<evidence type="ECO:0000256" key="3">
    <source>
        <dbReference type="ARBA" id="ARBA00022559"/>
    </source>
</evidence>
<dbReference type="Pfam" id="PF00578">
    <property type="entry name" value="AhpC-TSA"/>
    <property type="match status" value="1"/>
</dbReference>
<dbReference type="PROSITE" id="PS51352">
    <property type="entry name" value="THIOREDOXIN_2"/>
    <property type="match status" value="2"/>
</dbReference>
<dbReference type="STRING" id="3088.A0A383VZ00"/>
<evidence type="ECO:0000256" key="4">
    <source>
        <dbReference type="ARBA" id="ARBA00022862"/>
    </source>
</evidence>
<dbReference type="AlphaFoldDB" id="A0A383VZ00"/>
<dbReference type="CDD" id="cd02947">
    <property type="entry name" value="TRX_family"/>
    <property type="match status" value="1"/>
</dbReference>
<dbReference type="FunFam" id="3.40.30.10:FF:000003">
    <property type="entry name" value="Peroxiredoxin 1"/>
    <property type="match status" value="1"/>
</dbReference>
<dbReference type="EMBL" id="FNXT01000942">
    <property type="protein sequence ID" value="SZX69636.1"/>
    <property type="molecule type" value="Genomic_DNA"/>
</dbReference>
<name>A0A383VZ00_TETOB</name>
<dbReference type="PANTHER" id="PTHR10681">
    <property type="entry name" value="THIOREDOXIN PEROXIDASE"/>
    <property type="match status" value="1"/>
</dbReference>
<dbReference type="PRINTS" id="PR00421">
    <property type="entry name" value="THIOREDOXIN"/>
</dbReference>
<evidence type="ECO:0000256" key="8">
    <source>
        <dbReference type="ARBA" id="ARBA00045169"/>
    </source>
</evidence>
<evidence type="ECO:0000313" key="12">
    <source>
        <dbReference type="EMBL" id="SZX69636.1"/>
    </source>
</evidence>
<keyword evidence="4" id="KW-0049">Antioxidant</keyword>
<organism evidence="12 13">
    <name type="scientific">Tetradesmus obliquus</name>
    <name type="common">Green alga</name>
    <name type="synonym">Acutodesmus obliquus</name>
    <dbReference type="NCBI Taxonomy" id="3088"/>
    <lineage>
        <taxon>Eukaryota</taxon>
        <taxon>Viridiplantae</taxon>
        <taxon>Chlorophyta</taxon>
        <taxon>core chlorophytes</taxon>
        <taxon>Chlorophyceae</taxon>
        <taxon>CS clade</taxon>
        <taxon>Sphaeropleales</taxon>
        <taxon>Scenedesmaceae</taxon>
        <taxon>Tetradesmus</taxon>
    </lineage>
</organism>
<dbReference type="CDD" id="cd03015">
    <property type="entry name" value="PRX_Typ2cys"/>
    <property type="match status" value="1"/>
</dbReference>
<dbReference type="GO" id="GO:0045454">
    <property type="term" value="P:cell redox homeostasis"/>
    <property type="evidence" value="ECO:0007669"/>
    <property type="project" value="TreeGrafter"/>
</dbReference>
<evidence type="ECO:0000256" key="7">
    <source>
        <dbReference type="ARBA" id="ARBA00023284"/>
    </source>
</evidence>